<sequence length="169" mass="17276">MNTDSNPDQTEHRHARRLAVLEARVDELDAAARRARSLGPILLLVLANVTPLIVATPRNDPGEGFTLFQVLRGALDGGGPASLWFVLLTIAGLASAVAAARLGGAAPSRGTRWFAQGVAAVLLVGLLVVTILAASAGSRSASFTAVSPAAVLAAAAAVWLIIGARSTRP</sequence>
<dbReference type="AlphaFoldDB" id="C8XJV0"/>
<feature type="transmembrane region" description="Helical" evidence="1">
    <location>
        <begin position="38"/>
        <end position="56"/>
    </location>
</feature>
<proteinExistence type="predicted"/>
<keyword evidence="1" id="KW-0812">Transmembrane</keyword>
<dbReference type="KEGG" id="nml:Namu_0200"/>
<organism evidence="2 3">
    <name type="scientific">Nakamurella multipartita (strain ATCC 700099 / DSM 44233 / CIP 104796 / JCM 9543 / NBRC 105858 / Y-104)</name>
    <name type="common">Microsphaera multipartita</name>
    <dbReference type="NCBI Taxonomy" id="479431"/>
    <lineage>
        <taxon>Bacteria</taxon>
        <taxon>Bacillati</taxon>
        <taxon>Actinomycetota</taxon>
        <taxon>Actinomycetes</taxon>
        <taxon>Nakamurellales</taxon>
        <taxon>Nakamurellaceae</taxon>
        <taxon>Nakamurella</taxon>
    </lineage>
</organism>
<dbReference type="RefSeq" id="WP_012814108.1">
    <property type="nucleotide sequence ID" value="NC_013235.1"/>
</dbReference>
<evidence type="ECO:0000256" key="1">
    <source>
        <dbReference type="SAM" id="Phobius"/>
    </source>
</evidence>
<keyword evidence="3" id="KW-1185">Reference proteome</keyword>
<dbReference type="InParanoid" id="C8XJV0"/>
<accession>C8XJV0</accession>
<feature type="transmembrane region" description="Helical" evidence="1">
    <location>
        <begin position="81"/>
        <end position="102"/>
    </location>
</feature>
<evidence type="ECO:0000313" key="3">
    <source>
        <dbReference type="Proteomes" id="UP000002218"/>
    </source>
</evidence>
<dbReference type="STRING" id="479431.Namu_0200"/>
<feature type="transmembrane region" description="Helical" evidence="1">
    <location>
        <begin position="114"/>
        <end position="135"/>
    </location>
</feature>
<protein>
    <submittedName>
        <fullName evidence="2">Uncharacterized protein</fullName>
    </submittedName>
</protein>
<keyword evidence="1" id="KW-0472">Membrane</keyword>
<feature type="transmembrane region" description="Helical" evidence="1">
    <location>
        <begin position="141"/>
        <end position="162"/>
    </location>
</feature>
<dbReference type="HOGENOM" id="CLU_1576823_0_0_11"/>
<keyword evidence="1" id="KW-1133">Transmembrane helix</keyword>
<reference evidence="2 3" key="2">
    <citation type="journal article" date="2010" name="Stand. Genomic Sci.">
        <title>Complete genome sequence of Nakamurella multipartita type strain (Y-104).</title>
        <authorList>
            <person name="Tice H."/>
            <person name="Mayilraj S."/>
            <person name="Sims D."/>
            <person name="Lapidus A."/>
            <person name="Nolan M."/>
            <person name="Lucas S."/>
            <person name="Glavina Del Rio T."/>
            <person name="Copeland A."/>
            <person name="Cheng J.F."/>
            <person name="Meincke L."/>
            <person name="Bruce D."/>
            <person name="Goodwin L."/>
            <person name="Pitluck S."/>
            <person name="Ivanova N."/>
            <person name="Mavromatis K."/>
            <person name="Ovchinnikova G."/>
            <person name="Pati A."/>
            <person name="Chen A."/>
            <person name="Palaniappan K."/>
            <person name="Land M."/>
            <person name="Hauser L."/>
            <person name="Chang Y.J."/>
            <person name="Jeffries C.D."/>
            <person name="Detter J.C."/>
            <person name="Brettin T."/>
            <person name="Rohde M."/>
            <person name="Goker M."/>
            <person name="Bristow J."/>
            <person name="Eisen J.A."/>
            <person name="Markowitz V."/>
            <person name="Hugenholtz P."/>
            <person name="Kyrpides N.C."/>
            <person name="Klenk H.P."/>
            <person name="Chen F."/>
        </authorList>
    </citation>
    <scope>NUCLEOTIDE SEQUENCE [LARGE SCALE GENOMIC DNA]</scope>
    <source>
        <strain evidence="3">ATCC 700099 / DSM 44233 / CIP 104796 / JCM 9543 / NBRC 105858 / Y-104</strain>
    </source>
</reference>
<dbReference type="EMBL" id="CP001737">
    <property type="protein sequence ID" value="ACV76633.1"/>
    <property type="molecule type" value="Genomic_DNA"/>
</dbReference>
<reference evidence="3" key="1">
    <citation type="submission" date="2009-09" db="EMBL/GenBank/DDBJ databases">
        <title>The complete genome of Nakamurella multipartita DSM 44233.</title>
        <authorList>
            <consortium name="US DOE Joint Genome Institute (JGI-PGF)"/>
            <person name="Lucas S."/>
            <person name="Copeland A."/>
            <person name="Lapidus A."/>
            <person name="Glavina del Rio T."/>
            <person name="Dalin E."/>
            <person name="Tice H."/>
            <person name="Bruce D."/>
            <person name="Goodwin L."/>
            <person name="Pitluck S."/>
            <person name="Kyrpides N."/>
            <person name="Mavromatis K."/>
            <person name="Ivanova N."/>
            <person name="Ovchinnikova G."/>
            <person name="Sims D."/>
            <person name="Meincke L."/>
            <person name="Brettin T."/>
            <person name="Detter J.C."/>
            <person name="Han C."/>
            <person name="Larimer F."/>
            <person name="Land M."/>
            <person name="Hauser L."/>
            <person name="Markowitz V."/>
            <person name="Cheng J.-F."/>
            <person name="Hugenholtz P."/>
            <person name="Woyke T."/>
            <person name="Wu D."/>
            <person name="Klenk H.-P."/>
            <person name="Eisen J.A."/>
        </authorList>
    </citation>
    <scope>NUCLEOTIDE SEQUENCE [LARGE SCALE GENOMIC DNA]</scope>
    <source>
        <strain evidence="3">ATCC 700099 / DSM 44233 / CIP 104796 / JCM 9543 / NBRC 105858 / Y-104</strain>
    </source>
</reference>
<name>C8XJV0_NAKMY</name>
<gene>
    <name evidence="2" type="ordered locus">Namu_0200</name>
</gene>
<evidence type="ECO:0000313" key="2">
    <source>
        <dbReference type="EMBL" id="ACV76633.1"/>
    </source>
</evidence>
<dbReference type="Proteomes" id="UP000002218">
    <property type="component" value="Chromosome"/>
</dbReference>